<dbReference type="Pfam" id="PF04229">
    <property type="entry name" value="GrpB"/>
    <property type="match status" value="1"/>
</dbReference>
<feature type="region of interest" description="Disordered" evidence="1">
    <location>
        <begin position="1"/>
        <end position="21"/>
    </location>
</feature>
<dbReference type="InterPro" id="IPR043519">
    <property type="entry name" value="NT_sf"/>
</dbReference>
<evidence type="ECO:0000256" key="1">
    <source>
        <dbReference type="SAM" id="MobiDB-lite"/>
    </source>
</evidence>
<dbReference type="SUPFAM" id="SSF81301">
    <property type="entry name" value="Nucleotidyltransferase"/>
    <property type="match status" value="1"/>
</dbReference>
<sequence>MTPADSASTTSANPADPTSADPAEVVAFADFDDPLLWVKPSARTDIAIVDHDEAWAGQYEELAAAIRSVLGDRVLALQHIGSTSVPDLAAKPVIDIDLIVADPRREDDYRPALAEVGYDLVIREPGWYEHRVFRHQDTDGTQRTPLSNLHVFGPHCPEFVRHRLFRDWLTATPDDRRLYEDAKRRAAEESSDAGETTMDYNARKQSVIRDIYRRLFAASGLL</sequence>
<dbReference type="InterPro" id="IPR007344">
    <property type="entry name" value="GrpB/CoaE"/>
</dbReference>
<proteinExistence type="predicted"/>
<evidence type="ECO:0000313" key="2">
    <source>
        <dbReference type="EMBL" id="GAA5342219.1"/>
    </source>
</evidence>
<gene>
    <name evidence="2" type="ORF">KACC15558_32600</name>
</gene>
<dbReference type="Gene3D" id="3.30.460.10">
    <property type="entry name" value="Beta Polymerase, domain 2"/>
    <property type="match status" value="1"/>
</dbReference>
<dbReference type="EMBL" id="BAABNP010000020">
    <property type="protein sequence ID" value="GAA5342219.1"/>
    <property type="molecule type" value="Genomic_DNA"/>
</dbReference>
<evidence type="ECO:0000313" key="3">
    <source>
        <dbReference type="Proteomes" id="UP001498935"/>
    </source>
</evidence>
<dbReference type="PANTHER" id="PTHR34822">
    <property type="entry name" value="GRPB DOMAIN PROTEIN (AFU_ORTHOLOGUE AFUA_1G01530)"/>
    <property type="match status" value="1"/>
</dbReference>
<dbReference type="PANTHER" id="PTHR34822:SF1">
    <property type="entry name" value="GRPB FAMILY PROTEIN"/>
    <property type="match status" value="1"/>
</dbReference>
<feature type="compositionally biased region" description="Polar residues" evidence="1">
    <location>
        <begin position="1"/>
        <end position="13"/>
    </location>
</feature>
<dbReference type="RefSeq" id="WP_342039011.1">
    <property type="nucleotide sequence ID" value="NZ_BAABBK010000021.1"/>
</dbReference>
<accession>A0ABP9U7E9</accession>
<dbReference type="Proteomes" id="UP001498935">
    <property type="component" value="Unassembled WGS sequence"/>
</dbReference>
<keyword evidence="3" id="KW-1185">Reference proteome</keyword>
<organism evidence="2 3">
    <name type="scientific">Brevibacterium ammoniilyticum</name>
    <dbReference type="NCBI Taxonomy" id="1046555"/>
    <lineage>
        <taxon>Bacteria</taxon>
        <taxon>Bacillati</taxon>
        <taxon>Actinomycetota</taxon>
        <taxon>Actinomycetes</taxon>
        <taxon>Micrococcales</taxon>
        <taxon>Brevibacteriaceae</taxon>
        <taxon>Brevibacterium</taxon>
    </lineage>
</organism>
<reference evidence="2 3" key="1">
    <citation type="submission" date="2024-02" db="EMBL/GenBank/DDBJ databases">
        <title>Characterization of antibiotic resistant novel bacterial strains and their environmental applications.</title>
        <authorList>
            <person name="Manzoor S."/>
            <person name="Abbas S."/>
            <person name="Arshad M."/>
            <person name="Li W.J."/>
            <person name="Ahmed I."/>
        </authorList>
    </citation>
    <scope>NUCLEOTIDE SEQUENCE [LARGE SCALE GENOMIC DNA]</scope>
    <source>
        <strain evidence="2 3">KACC 15558</strain>
    </source>
</reference>
<protein>
    <submittedName>
        <fullName evidence="2">GrpB family protein</fullName>
    </submittedName>
</protein>
<comment type="caution">
    <text evidence="2">The sequence shown here is derived from an EMBL/GenBank/DDBJ whole genome shotgun (WGS) entry which is preliminary data.</text>
</comment>
<name>A0ABP9U7E9_9MICO</name>